<evidence type="ECO:0000256" key="2">
    <source>
        <dbReference type="SAM" id="MobiDB-lite"/>
    </source>
</evidence>
<dbReference type="PANTHER" id="PTHR12354">
    <property type="entry name" value="INTERFERON-RELATED DEVELOPMENTAL REGULATOR"/>
    <property type="match status" value="1"/>
</dbReference>
<feature type="domain" description="Interferon-related developmental regulator C-terminal" evidence="3">
    <location>
        <begin position="375"/>
        <end position="429"/>
    </location>
</feature>
<dbReference type="SUPFAM" id="SSF48371">
    <property type="entry name" value="ARM repeat"/>
    <property type="match status" value="1"/>
</dbReference>
<dbReference type="EMBL" id="JAXIOK010000021">
    <property type="protein sequence ID" value="KAK4745639.1"/>
    <property type="molecule type" value="Genomic_DNA"/>
</dbReference>
<evidence type="ECO:0000313" key="5">
    <source>
        <dbReference type="EMBL" id="KAK4745639.1"/>
    </source>
</evidence>
<dbReference type="AlphaFoldDB" id="A0AAN7GPL1"/>
<protein>
    <recommendedName>
        <fullName evidence="7">Interferon-related developmental regulator 1</fullName>
    </recommendedName>
</protein>
<gene>
    <name evidence="5" type="ORF">SAY87_011951</name>
</gene>
<organism evidence="5 6">
    <name type="scientific">Trapa incisa</name>
    <dbReference type="NCBI Taxonomy" id="236973"/>
    <lineage>
        <taxon>Eukaryota</taxon>
        <taxon>Viridiplantae</taxon>
        <taxon>Streptophyta</taxon>
        <taxon>Embryophyta</taxon>
        <taxon>Tracheophyta</taxon>
        <taxon>Spermatophyta</taxon>
        <taxon>Magnoliopsida</taxon>
        <taxon>eudicotyledons</taxon>
        <taxon>Gunneridae</taxon>
        <taxon>Pentapetalae</taxon>
        <taxon>rosids</taxon>
        <taxon>malvids</taxon>
        <taxon>Myrtales</taxon>
        <taxon>Lythraceae</taxon>
        <taxon>Trapa</taxon>
    </lineage>
</organism>
<proteinExistence type="inferred from homology"/>
<evidence type="ECO:0000256" key="1">
    <source>
        <dbReference type="ARBA" id="ARBA00008828"/>
    </source>
</evidence>
<name>A0AAN7GPL1_9MYRT</name>
<dbReference type="PANTHER" id="PTHR12354:SF1">
    <property type="entry name" value="INTERFERON-RELATED DEVELOPMENTAL REGULATOR 1"/>
    <property type="match status" value="1"/>
</dbReference>
<dbReference type="Pfam" id="PF05004">
    <property type="entry name" value="IFRD"/>
    <property type="match status" value="1"/>
</dbReference>
<comment type="caution">
    <text evidence="5">The sequence shown here is derived from an EMBL/GenBank/DDBJ whole genome shotgun (WGS) entry which is preliminary data.</text>
</comment>
<feature type="domain" description="Interferon-related developmental regulator N-terminal" evidence="4">
    <location>
        <begin position="26"/>
        <end position="330"/>
    </location>
</feature>
<dbReference type="InterPro" id="IPR011989">
    <property type="entry name" value="ARM-like"/>
</dbReference>
<comment type="similarity">
    <text evidence="1">Belongs to the IFRD family.</text>
</comment>
<feature type="compositionally biased region" description="Basic residues" evidence="2">
    <location>
        <begin position="1"/>
        <end position="11"/>
    </location>
</feature>
<feature type="region of interest" description="Disordered" evidence="2">
    <location>
        <begin position="1"/>
        <end position="28"/>
    </location>
</feature>
<dbReference type="Proteomes" id="UP001345219">
    <property type="component" value="Chromosome 10"/>
</dbReference>
<evidence type="ECO:0008006" key="7">
    <source>
        <dbReference type="Google" id="ProtNLM"/>
    </source>
</evidence>
<accession>A0AAN7GPL1</accession>
<dbReference type="InterPro" id="IPR006921">
    <property type="entry name" value="Interferon-rel_develop_reg_C"/>
</dbReference>
<dbReference type="InterPro" id="IPR016024">
    <property type="entry name" value="ARM-type_fold"/>
</dbReference>
<evidence type="ECO:0000313" key="6">
    <source>
        <dbReference type="Proteomes" id="UP001345219"/>
    </source>
</evidence>
<keyword evidence="6" id="KW-1185">Reference proteome</keyword>
<reference evidence="5 6" key="1">
    <citation type="journal article" date="2023" name="Hortic Res">
        <title>Pangenome of water caltrop reveals structural variations and asymmetric subgenome divergence after allopolyploidization.</title>
        <authorList>
            <person name="Zhang X."/>
            <person name="Chen Y."/>
            <person name="Wang L."/>
            <person name="Yuan Y."/>
            <person name="Fang M."/>
            <person name="Shi L."/>
            <person name="Lu R."/>
            <person name="Comes H.P."/>
            <person name="Ma Y."/>
            <person name="Chen Y."/>
            <person name="Huang G."/>
            <person name="Zhou Y."/>
            <person name="Zheng Z."/>
            <person name="Qiu Y."/>
        </authorList>
    </citation>
    <scope>NUCLEOTIDE SEQUENCE [LARGE SCALE GENOMIC DNA]</scope>
    <source>
        <tissue evidence="5">Roots</tissue>
    </source>
</reference>
<dbReference type="Pfam" id="PF04836">
    <property type="entry name" value="IFRD_C"/>
    <property type="match status" value="1"/>
</dbReference>
<sequence length="472" mass="52466">MGKRSSQRRHAAMLDSNSDDDNSSVSSSSTIRSDRVFLPVNEEVLPEKDNLLDEALDALFEKRSSTREKALVTIIEAFNSGLQHEFVEKKFATMLHQCIASIKKGSTKEISLASHAIGLLALTVGSSDYAREILEDSVPALSQALKFGADPIRTSSILECLAIVTFVGGNAQEDTEKSMQIMWQVVHPKLGSNVVAVKPTPTIITAMVSAWAFLLTSADNYRLDLKSWQDSISYLSTLLDKEDRSVRIAAGEALALIFEIGNFEKFSNSVDSSTQDGNKPRESLLHIQGLRAKVLNQVRSLSAEAGGKGSAKKDLNSQRNLFKDILEFLEDGYSPESSMKIGGDSLQTSSWSQLVQLNFMKHFLGGGFVKHMQDNEFLHDVFGFTPKKKHLPGTEHQMSSGEKRLFKSPNSVLNKARTQYLNKQRMLSQVSNQCPTSSLLPHPDILHSFECIHFRKMYCGIYMCILLIFLHL</sequence>
<evidence type="ECO:0000259" key="3">
    <source>
        <dbReference type="Pfam" id="PF04836"/>
    </source>
</evidence>
<dbReference type="InterPro" id="IPR039777">
    <property type="entry name" value="IFRD"/>
</dbReference>
<evidence type="ECO:0000259" key="4">
    <source>
        <dbReference type="Pfam" id="PF05004"/>
    </source>
</evidence>
<dbReference type="Gene3D" id="1.25.10.10">
    <property type="entry name" value="Leucine-rich Repeat Variant"/>
    <property type="match status" value="1"/>
</dbReference>
<dbReference type="InterPro" id="IPR007701">
    <property type="entry name" value="Interferon-rel_develop_reg_N"/>
</dbReference>